<evidence type="ECO:0000256" key="7">
    <source>
        <dbReference type="ARBA" id="ARBA00023002"/>
    </source>
</evidence>
<dbReference type="Proteomes" id="UP001141552">
    <property type="component" value="Unassembled WGS sequence"/>
</dbReference>
<dbReference type="InterPro" id="IPR017972">
    <property type="entry name" value="Cyt_P450_CS"/>
</dbReference>
<evidence type="ECO:0000256" key="2">
    <source>
        <dbReference type="ARBA" id="ARBA00010617"/>
    </source>
</evidence>
<dbReference type="SUPFAM" id="SSF48264">
    <property type="entry name" value="Cytochrome P450"/>
    <property type="match status" value="3"/>
</dbReference>
<reference evidence="12" key="1">
    <citation type="submission" date="2022-02" db="EMBL/GenBank/DDBJ databases">
        <authorList>
            <person name="Henning P.M."/>
            <person name="McCubbin A.G."/>
            <person name="Shore J.S."/>
        </authorList>
    </citation>
    <scope>NUCLEOTIDE SEQUENCE</scope>
    <source>
        <strain evidence="12">F60SS</strain>
        <tissue evidence="12">Leaves</tissue>
    </source>
</reference>
<keyword evidence="13" id="KW-1185">Reference proteome</keyword>
<evidence type="ECO:0000256" key="6">
    <source>
        <dbReference type="ARBA" id="ARBA00022989"/>
    </source>
</evidence>
<feature type="transmembrane region" description="Helical" evidence="11">
    <location>
        <begin position="389"/>
        <end position="411"/>
    </location>
</feature>
<dbReference type="InterPro" id="IPR050665">
    <property type="entry name" value="Cytochrome_P450_Monooxygen"/>
</dbReference>
<keyword evidence="9" id="KW-0503">Monooxygenase</keyword>
<dbReference type="Pfam" id="PF00067">
    <property type="entry name" value="p450"/>
    <property type="match status" value="4"/>
</dbReference>
<evidence type="ECO:0000313" key="13">
    <source>
        <dbReference type="Proteomes" id="UP001141552"/>
    </source>
</evidence>
<gene>
    <name evidence="12" type="ORF">Tsubulata_017989</name>
</gene>
<evidence type="ECO:0000256" key="11">
    <source>
        <dbReference type="SAM" id="Phobius"/>
    </source>
</evidence>
<evidence type="ECO:0000313" key="12">
    <source>
        <dbReference type="EMBL" id="KAJ4823836.1"/>
    </source>
</evidence>
<evidence type="ECO:0000256" key="8">
    <source>
        <dbReference type="ARBA" id="ARBA00023004"/>
    </source>
</evidence>
<reference evidence="12" key="2">
    <citation type="journal article" date="2023" name="Plants (Basel)">
        <title>Annotation of the Turnera subulata (Passifloraceae) Draft Genome Reveals the S-Locus Evolved after the Divergence of Turneroideae from Passifloroideae in a Stepwise Manner.</title>
        <authorList>
            <person name="Henning P.M."/>
            <person name="Roalson E.H."/>
            <person name="Mir W."/>
            <person name="McCubbin A.G."/>
            <person name="Shore J.S."/>
        </authorList>
    </citation>
    <scope>NUCLEOTIDE SEQUENCE</scope>
    <source>
        <strain evidence="12">F60SS</strain>
    </source>
</reference>
<dbReference type="FunFam" id="1.10.630.10:FF:000029">
    <property type="entry name" value="Cytochrome P450 734A1"/>
    <property type="match status" value="1"/>
</dbReference>
<keyword evidence="10 11" id="KW-0472">Membrane</keyword>
<name>A0A9Q0F535_9ROSI</name>
<keyword evidence="3" id="KW-0349">Heme</keyword>
<keyword evidence="5" id="KW-0479">Metal-binding</keyword>
<evidence type="ECO:0008006" key="14">
    <source>
        <dbReference type="Google" id="ProtNLM"/>
    </source>
</evidence>
<dbReference type="GO" id="GO:0016705">
    <property type="term" value="F:oxidoreductase activity, acting on paired donors, with incorporation or reduction of molecular oxygen"/>
    <property type="evidence" value="ECO:0007669"/>
    <property type="project" value="InterPro"/>
</dbReference>
<dbReference type="PANTHER" id="PTHR24282:SF233">
    <property type="entry name" value="CYTOCHROME P450"/>
    <property type="match status" value="1"/>
</dbReference>
<keyword evidence="8" id="KW-0408">Iron</keyword>
<accession>A0A9Q0F535</accession>
<evidence type="ECO:0000256" key="10">
    <source>
        <dbReference type="ARBA" id="ARBA00023136"/>
    </source>
</evidence>
<dbReference type="EMBL" id="JAKUCV010007347">
    <property type="protein sequence ID" value="KAJ4823836.1"/>
    <property type="molecule type" value="Genomic_DNA"/>
</dbReference>
<comment type="similarity">
    <text evidence="2">Belongs to the cytochrome P450 family.</text>
</comment>
<comment type="subcellular location">
    <subcellularLocation>
        <location evidence="1">Membrane</location>
        <topology evidence="1">Single-pass membrane protein</topology>
    </subcellularLocation>
</comment>
<evidence type="ECO:0000256" key="1">
    <source>
        <dbReference type="ARBA" id="ARBA00004167"/>
    </source>
</evidence>
<dbReference type="InterPro" id="IPR036396">
    <property type="entry name" value="Cyt_P450_sf"/>
</dbReference>
<dbReference type="PRINTS" id="PR00463">
    <property type="entry name" value="EP450I"/>
</dbReference>
<evidence type="ECO:0000256" key="3">
    <source>
        <dbReference type="ARBA" id="ARBA00022617"/>
    </source>
</evidence>
<protein>
    <recommendedName>
        <fullName evidence="14">Cytochrome P450</fullName>
    </recommendedName>
</protein>
<proteinExistence type="inferred from homology"/>
<evidence type="ECO:0000256" key="4">
    <source>
        <dbReference type="ARBA" id="ARBA00022692"/>
    </source>
</evidence>
<evidence type="ECO:0000256" key="9">
    <source>
        <dbReference type="ARBA" id="ARBA00023033"/>
    </source>
</evidence>
<keyword evidence="6 11" id="KW-1133">Transmembrane helix</keyword>
<dbReference type="GO" id="GO:0004497">
    <property type="term" value="F:monooxygenase activity"/>
    <property type="evidence" value="ECO:0007669"/>
    <property type="project" value="UniProtKB-KW"/>
</dbReference>
<dbReference type="InterPro" id="IPR002401">
    <property type="entry name" value="Cyt_P450_E_grp-I"/>
</dbReference>
<dbReference type="PROSITE" id="PS00086">
    <property type="entry name" value="CYTOCHROME_P450"/>
    <property type="match status" value="3"/>
</dbReference>
<organism evidence="12 13">
    <name type="scientific">Turnera subulata</name>
    <dbReference type="NCBI Taxonomy" id="218843"/>
    <lineage>
        <taxon>Eukaryota</taxon>
        <taxon>Viridiplantae</taxon>
        <taxon>Streptophyta</taxon>
        <taxon>Embryophyta</taxon>
        <taxon>Tracheophyta</taxon>
        <taxon>Spermatophyta</taxon>
        <taxon>Magnoliopsida</taxon>
        <taxon>eudicotyledons</taxon>
        <taxon>Gunneridae</taxon>
        <taxon>Pentapetalae</taxon>
        <taxon>rosids</taxon>
        <taxon>fabids</taxon>
        <taxon>Malpighiales</taxon>
        <taxon>Passifloraceae</taxon>
        <taxon>Turnera</taxon>
    </lineage>
</organism>
<dbReference type="GO" id="GO:0020037">
    <property type="term" value="F:heme binding"/>
    <property type="evidence" value="ECO:0007669"/>
    <property type="project" value="InterPro"/>
</dbReference>
<dbReference type="InterPro" id="IPR001128">
    <property type="entry name" value="Cyt_P450"/>
</dbReference>
<keyword evidence="7" id="KW-0560">Oxidoreductase</keyword>
<dbReference type="GO" id="GO:0005506">
    <property type="term" value="F:iron ion binding"/>
    <property type="evidence" value="ECO:0007669"/>
    <property type="project" value="InterPro"/>
</dbReference>
<dbReference type="GO" id="GO:0016020">
    <property type="term" value="C:membrane"/>
    <property type="evidence" value="ECO:0007669"/>
    <property type="project" value="UniProtKB-SubCell"/>
</dbReference>
<dbReference type="PRINTS" id="PR00385">
    <property type="entry name" value="P450"/>
</dbReference>
<evidence type="ECO:0000256" key="5">
    <source>
        <dbReference type="ARBA" id="ARBA00022723"/>
    </source>
</evidence>
<sequence>MRKNFLMWKGSMPQLVVTESELIKEILNNKDGTYLKPDQPYLKKLFGDGLVTTRGEKWFKLRKMADHAFHGESLKRMVPDMVASTEVMIERWKQQAGNEIEVFRDFKLLTSELLEAVTWKGSAYLICLRRWSSFSPETFTLQILKSKDDKESDKLEQGIRDSFVEMVKKREEAAMMGQIDEDDFFGQLLKVYRDPDKRNRLTMDDLIDECKNFYIAGHETTTSALAWTIFLLAVHTDWQEKVRREVLDLFGRQNPRAEGISKLKTMSMVIYESLRLYPPIVGVGRRVEKAARLGNLTIPGTMDFLVRPSAVHHDPEIWGDDVQLFKPERFAEGVAKACNNNTAAFIPFGLGPRNCVGMNFAYNETKIALSMILQRYSFTLSPSYVHSPVVMGTILIYLSGCMFLGFLWVLAKFFNKVWWTPLRIQSAMKPQGVKGPSYKFLHGNAKEIIKLKKEAMKRSMELCHQSFPIVQPHIHLWKMIYGKNLLVWKGSTPQLVVTEPELIKEILNTKDGTYLKPESLPYLKKLFGDGLVVTRGEKWFKLRKLANHAFHGESLKRWKKHVGNEIEVSKEFKLLTSEVISRTAFGSSYLEGQRVFDMLTKMLLIFSRNINKARIPVIGQILKTKDDIESEKLEQGIRESIIKIIKKREEAAMQGQMDGIGSDFLGQLVKVYGDPDERNRITVDDLIDECKNFYIAGQETTLSALTWTVFLLAVHTDWQEKVRTEVLELLGQQNPTAEMISKLKTMNMVINESLRLYPPIVNIVREVQKGAKLANITLPDTMEVHILPLALHYDPVIWGSDVHLFKPERFAEGVAKASNNSSTVSFLPFGLGPRSCVGVNFAYNEIKIALSMILQRYRFTLSPSYVHSPFLREVWWTPIFMQSMMRKQGIKGPSYRLIHGNTKEIISMRKQSRTNPMELSHHHILPRIQPQIYSWTKIYGMNFLSWYGTRAQLVVTDIELIKEMLTNKEEIYGKIGFQGYITKLLGDGLVLSRGEKWLKIRKLANHAFHSESLKDMVPAMIKSAEMMLERWRCLDGKEVEVFEEFKVLTSEIISRTAFSSSYLEGEKIFDIYLFRPKDDIEADKLNQGIRDIIINMVNKREREVTIGKQDSYGRDFLGLLLKSMHNQDKTEKITVDDLIDECKNFYVAGHETTTSSLSWTILLLATHMDWQEKARKEMTMIINESLRLYPPVFHITRKVKRDVRLGNLVIPQNMEVYVPSLAVHHDQKIWGADAHLFKPERFAEGLAKVTNNNASAFLPFGLGPRNCVGLNFAMTEEKIALSMILQRYRFTLSPTYVHSPVDVLTLHPQHGLQIILEAL</sequence>
<dbReference type="OrthoDB" id="1470350at2759"/>
<keyword evidence="4 11" id="KW-0812">Transmembrane</keyword>
<dbReference type="Gene3D" id="1.10.630.10">
    <property type="entry name" value="Cytochrome P450"/>
    <property type="match status" value="3"/>
</dbReference>
<comment type="caution">
    <text evidence="12">The sequence shown here is derived from an EMBL/GenBank/DDBJ whole genome shotgun (WGS) entry which is preliminary data.</text>
</comment>
<dbReference type="PANTHER" id="PTHR24282">
    <property type="entry name" value="CYTOCHROME P450 FAMILY MEMBER"/>
    <property type="match status" value="1"/>
</dbReference>